<comment type="caution">
    <text evidence="1">The sequence shown here is derived from an EMBL/GenBank/DDBJ whole genome shotgun (WGS) entry which is preliminary data.</text>
</comment>
<reference evidence="1" key="1">
    <citation type="submission" date="2020-06" db="EMBL/GenBank/DDBJ databases">
        <authorList>
            <person name="Li T."/>
            <person name="Hu X."/>
            <person name="Zhang T."/>
            <person name="Song X."/>
            <person name="Zhang H."/>
            <person name="Dai N."/>
            <person name="Sheng W."/>
            <person name="Hou X."/>
            <person name="Wei L."/>
        </authorList>
    </citation>
    <scope>NUCLEOTIDE SEQUENCE</scope>
    <source>
        <strain evidence="1">3651</strain>
        <tissue evidence="1">Leaf</tissue>
    </source>
</reference>
<evidence type="ECO:0000313" key="2">
    <source>
        <dbReference type="Proteomes" id="UP001293254"/>
    </source>
</evidence>
<reference evidence="1" key="2">
    <citation type="journal article" date="2024" name="Plant">
        <title>Genomic evolution and insights into agronomic trait innovations of Sesamum species.</title>
        <authorList>
            <person name="Miao H."/>
            <person name="Wang L."/>
            <person name="Qu L."/>
            <person name="Liu H."/>
            <person name="Sun Y."/>
            <person name="Le M."/>
            <person name="Wang Q."/>
            <person name="Wei S."/>
            <person name="Zheng Y."/>
            <person name="Lin W."/>
            <person name="Duan Y."/>
            <person name="Cao H."/>
            <person name="Xiong S."/>
            <person name="Wang X."/>
            <person name="Wei L."/>
            <person name="Li C."/>
            <person name="Ma Q."/>
            <person name="Ju M."/>
            <person name="Zhao R."/>
            <person name="Li G."/>
            <person name="Mu C."/>
            <person name="Tian Q."/>
            <person name="Mei H."/>
            <person name="Zhang T."/>
            <person name="Gao T."/>
            <person name="Zhang H."/>
        </authorList>
    </citation>
    <scope>NUCLEOTIDE SEQUENCE</scope>
    <source>
        <strain evidence="1">3651</strain>
    </source>
</reference>
<accession>A0AAE2CKC4</accession>
<sequence length="115" mass="13093">MPCLRESKGGMCRASEDSSRRGSEVEILGVSVTFEDPSTSRLLPPEVLHRQRILQLRRGTIHGQQVSFRRCIIICFLSLKYRGFSMPDGMENIVEYLLIPLFKLLLKTSQLGLKL</sequence>
<protein>
    <submittedName>
        <fullName evidence="1">Uncharacterized protein</fullName>
    </submittedName>
</protein>
<name>A0AAE2CKC4_9LAMI</name>
<dbReference type="AlphaFoldDB" id="A0AAE2CKC4"/>
<dbReference type="Proteomes" id="UP001293254">
    <property type="component" value="Unassembled WGS sequence"/>
</dbReference>
<gene>
    <name evidence="1" type="ORF">Salat_1728600</name>
</gene>
<evidence type="ECO:0000313" key="1">
    <source>
        <dbReference type="EMBL" id="KAK4425346.1"/>
    </source>
</evidence>
<keyword evidence="2" id="KW-1185">Reference proteome</keyword>
<organism evidence="1 2">
    <name type="scientific">Sesamum alatum</name>
    <dbReference type="NCBI Taxonomy" id="300844"/>
    <lineage>
        <taxon>Eukaryota</taxon>
        <taxon>Viridiplantae</taxon>
        <taxon>Streptophyta</taxon>
        <taxon>Embryophyta</taxon>
        <taxon>Tracheophyta</taxon>
        <taxon>Spermatophyta</taxon>
        <taxon>Magnoliopsida</taxon>
        <taxon>eudicotyledons</taxon>
        <taxon>Gunneridae</taxon>
        <taxon>Pentapetalae</taxon>
        <taxon>asterids</taxon>
        <taxon>lamiids</taxon>
        <taxon>Lamiales</taxon>
        <taxon>Pedaliaceae</taxon>
        <taxon>Sesamum</taxon>
    </lineage>
</organism>
<dbReference type="EMBL" id="JACGWO010000006">
    <property type="protein sequence ID" value="KAK4425346.1"/>
    <property type="molecule type" value="Genomic_DNA"/>
</dbReference>
<proteinExistence type="predicted"/>